<protein>
    <submittedName>
        <fullName evidence="4">Uncharacterized protein LOC107469768</fullName>
    </submittedName>
</protein>
<name>A0A6P4C9D0_ARADU</name>
<evidence type="ECO:0000313" key="3">
    <source>
        <dbReference type="Proteomes" id="UP000515211"/>
    </source>
</evidence>
<evidence type="ECO:0000259" key="2">
    <source>
        <dbReference type="Pfam" id="PF03732"/>
    </source>
</evidence>
<reference evidence="4" key="2">
    <citation type="submission" date="2025-08" db="UniProtKB">
        <authorList>
            <consortium name="RefSeq"/>
        </authorList>
    </citation>
    <scope>IDENTIFICATION</scope>
    <source>
        <tissue evidence="4">Whole plant</tissue>
    </source>
</reference>
<feature type="compositionally biased region" description="Basic and acidic residues" evidence="1">
    <location>
        <begin position="1"/>
        <end position="16"/>
    </location>
</feature>
<keyword evidence="3" id="KW-1185">Reference proteome</keyword>
<feature type="domain" description="Retrotransposon gag" evidence="2">
    <location>
        <begin position="108"/>
        <end position="185"/>
    </location>
</feature>
<gene>
    <name evidence="4" type="primary">LOC107469768</name>
</gene>
<accession>A0A6P4C9D0</accession>
<evidence type="ECO:0000256" key="1">
    <source>
        <dbReference type="SAM" id="MobiDB-lite"/>
    </source>
</evidence>
<dbReference type="AlphaFoldDB" id="A0A6P4C9D0"/>
<evidence type="ECO:0000313" key="4">
    <source>
        <dbReference type="RefSeq" id="XP_015944627.1"/>
    </source>
</evidence>
<feature type="compositionally biased region" description="Polar residues" evidence="1">
    <location>
        <begin position="17"/>
        <end position="26"/>
    </location>
</feature>
<sequence>MATRGHDHDRGRDRASNTEPENNPANFMTALDNMAAAIQATAAALGNQVGNGNGDDGEKGPMTLVTFLKVNLPIFRDTTNPTEADNWFQVMERALKAQQVLENQRVEFVTYQLTGEAQHWWQGTRPLLQQDDNAVPWNAFQLEFYKKYFPNSVKTAKELELLQLKPGQMYVAEYTNKFEELCHFSKICQGVLGDSEEWKCIKYEGGLRGDILSSVGPMEVRVFSDLVNKSRVVEECLKKAAIERNDSREFHQKERN</sequence>
<dbReference type="KEGG" id="adu:107469768"/>
<dbReference type="RefSeq" id="XP_015944627.1">
    <property type="nucleotide sequence ID" value="XM_016089141.1"/>
</dbReference>
<organism evidence="3 4">
    <name type="scientific">Arachis duranensis</name>
    <name type="common">Wild peanut</name>
    <dbReference type="NCBI Taxonomy" id="130453"/>
    <lineage>
        <taxon>Eukaryota</taxon>
        <taxon>Viridiplantae</taxon>
        <taxon>Streptophyta</taxon>
        <taxon>Embryophyta</taxon>
        <taxon>Tracheophyta</taxon>
        <taxon>Spermatophyta</taxon>
        <taxon>Magnoliopsida</taxon>
        <taxon>eudicotyledons</taxon>
        <taxon>Gunneridae</taxon>
        <taxon>Pentapetalae</taxon>
        <taxon>rosids</taxon>
        <taxon>fabids</taxon>
        <taxon>Fabales</taxon>
        <taxon>Fabaceae</taxon>
        <taxon>Papilionoideae</taxon>
        <taxon>50 kb inversion clade</taxon>
        <taxon>dalbergioids sensu lato</taxon>
        <taxon>Dalbergieae</taxon>
        <taxon>Pterocarpus clade</taxon>
        <taxon>Arachis</taxon>
    </lineage>
</organism>
<dbReference type="InterPro" id="IPR005162">
    <property type="entry name" value="Retrotrans_gag_dom"/>
</dbReference>
<feature type="region of interest" description="Disordered" evidence="1">
    <location>
        <begin position="1"/>
        <end position="26"/>
    </location>
</feature>
<dbReference type="Proteomes" id="UP000515211">
    <property type="component" value="Chromosome 10"/>
</dbReference>
<dbReference type="Pfam" id="PF03732">
    <property type="entry name" value="Retrotrans_gag"/>
    <property type="match status" value="1"/>
</dbReference>
<dbReference type="GeneID" id="107469768"/>
<proteinExistence type="predicted"/>
<reference evidence="3" key="1">
    <citation type="journal article" date="2016" name="Nat. Genet.">
        <title>The genome sequences of Arachis duranensis and Arachis ipaensis, the diploid ancestors of cultivated peanut.</title>
        <authorList>
            <person name="Bertioli D.J."/>
            <person name="Cannon S.B."/>
            <person name="Froenicke L."/>
            <person name="Huang G."/>
            <person name="Farmer A.D."/>
            <person name="Cannon E.K."/>
            <person name="Liu X."/>
            <person name="Gao D."/>
            <person name="Clevenger J."/>
            <person name="Dash S."/>
            <person name="Ren L."/>
            <person name="Moretzsohn M.C."/>
            <person name="Shirasawa K."/>
            <person name="Huang W."/>
            <person name="Vidigal B."/>
            <person name="Abernathy B."/>
            <person name="Chu Y."/>
            <person name="Niederhuth C.E."/>
            <person name="Umale P."/>
            <person name="Araujo A.C."/>
            <person name="Kozik A."/>
            <person name="Kim K.D."/>
            <person name="Burow M.D."/>
            <person name="Varshney R.K."/>
            <person name="Wang X."/>
            <person name="Zhang X."/>
            <person name="Barkley N."/>
            <person name="Guimaraes P.M."/>
            <person name="Isobe S."/>
            <person name="Guo B."/>
            <person name="Liao B."/>
            <person name="Stalker H.T."/>
            <person name="Schmitz R.J."/>
            <person name="Scheffler B.E."/>
            <person name="Leal-Bertioli S.C."/>
            <person name="Xun X."/>
            <person name="Jackson S.A."/>
            <person name="Michelmore R."/>
            <person name="Ozias-Akins P."/>
        </authorList>
    </citation>
    <scope>NUCLEOTIDE SEQUENCE [LARGE SCALE GENOMIC DNA]</scope>
    <source>
        <strain evidence="3">cv. V14167</strain>
    </source>
</reference>